<feature type="domain" description="RING-type" evidence="10">
    <location>
        <begin position="226"/>
        <end position="267"/>
    </location>
</feature>
<evidence type="ECO:0000256" key="3">
    <source>
        <dbReference type="ARBA" id="ARBA00022679"/>
    </source>
</evidence>
<evidence type="ECO:0000313" key="12">
    <source>
        <dbReference type="Proteomes" id="UP000593562"/>
    </source>
</evidence>
<keyword evidence="5 8" id="KW-0863">Zinc-finger</keyword>
<proteinExistence type="predicted"/>
<dbReference type="CDD" id="cd16667">
    <property type="entry name" value="RING-H2_RNF126-like"/>
    <property type="match status" value="1"/>
</dbReference>
<keyword evidence="6" id="KW-0833">Ubl conjugation pathway</keyword>
<reference evidence="11 12" key="1">
    <citation type="journal article" date="2020" name="Nat. Commun.">
        <title>Genome of Tripterygium wilfordii and identification of cytochrome P450 involved in triptolide biosynthesis.</title>
        <authorList>
            <person name="Tu L."/>
            <person name="Su P."/>
            <person name="Zhang Z."/>
            <person name="Gao L."/>
            <person name="Wang J."/>
            <person name="Hu T."/>
            <person name="Zhou J."/>
            <person name="Zhang Y."/>
            <person name="Zhao Y."/>
            <person name="Liu Y."/>
            <person name="Song Y."/>
            <person name="Tong Y."/>
            <person name="Lu Y."/>
            <person name="Yang J."/>
            <person name="Xu C."/>
            <person name="Jia M."/>
            <person name="Peters R.J."/>
            <person name="Huang L."/>
            <person name="Gao W."/>
        </authorList>
    </citation>
    <scope>NUCLEOTIDE SEQUENCE [LARGE SCALE GENOMIC DNA]</scope>
    <source>
        <strain evidence="12">cv. XIE 37</strain>
        <tissue evidence="11">Leaf</tissue>
    </source>
</reference>
<dbReference type="PROSITE" id="PS50089">
    <property type="entry name" value="ZF_RING_2"/>
    <property type="match status" value="1"/>
</dbReference>
<dbReference type="InterPro" id="IPR013083">
    <property type="entry name" value="Znf_RING/FYVE/PHD"/>
</dbReference>
<dbReference type="InterPro" id="IPR039525">
    <property type="entry name" value="RNF126-like_zinc-ribbon"/>
</dbReference>
<dbReference type="FunCoup" id="A0A7J7D243">
    <property type="interactions" value="81"/>
</dbReference>
<keyword evidence="4" id="KW-0479">Metal-binding</keyword>
<name>A0A7J7D243_TRIWF</name>
<dbReference type="FunFam" id="3.30.40.10:FF:000022">
    <property type="entry name" value="E3 ubiquitin-protein ligase RING1-like"/>
    <property type="match status" value="1"/>
</dbReference>
<dbReference type="SMART" id="SM00184">
    <property type="entry name" value="RING"/>
    <property type="match status" value="1"/>
</dbReference>
<dbReference type="InParanoid" id="A0A7J7D243"/>
<evidence type="ECO:0000256" key="2">
    <source>
        <dbReference type="ARBA" id="ARBA00012483"/>
    </source>
</evidence>
<keyword evidence="3" id="KW-0808">Transferase</keyword>
<dbReference type="Pfam" id="PF14369">
    <property type="entry name" value="Zn_ribbon_19"/>
    <property type="match status" value="1"/>
</dbReference>
<dbReference type="EMBL" id="JAAARO010000011">
    <property type="protein sequence ID" value="KAF5740309.1"/>
    <property type="molecule type" value="Genomic_DNA"/>
</dbReference>
<evidence type="ECO:0000256" key="8">
    <source>
        <dbReference type="PROSITE-ProRule" id="PRU00175"/>
    </source>
</evidence>
<feature type="compositionally biased region" description="Low complexity" evidence="9">
    <location>
        <begin position="319"/>
        <end position="336"/>
    </location>
</feature>
<sequence>MSLSPPRTRSNGFPNSFGLYWCYRCHRTVRIAASNPSEIACPRCFGHFLSEIEIGRPRLVVDFTAFDPSPEARLLEALSLFLDPPIRRSNEDIDVPITSEGPEPTRRPFLFSRRRNELGLNGNFPVRRRRGRSNEDEPGIQSRPRTWIILRPVDPNNPDDRITRPENPVPQGVDPRNYFLGPGLNELIEQLTQNDRPGLPPAPEWAIEAIPTVKIREDHLVNDSNCPVCQEEFKVGGEAKELPCKHIYHNDCIAPWLRLHNSCPVCRQELPVRSQNSSNQEDDGAEARNRRCSRLRQMVSNMWPFRARDRRITPNDDAGSSSHGVFFSSQSLNRLR</sequence>
<dbReference type="EC" id="2.3.2.27" evidence="2"/>
<evidence type="ECO:0000256" key="4">
    <source>
        <dbReference type="ARBA" id="ARBA00022723"/>
    </source>
</evidence>
<evidence type="ECO:0000256" key="7">
    <source>
        <dbReference type="ARBA" id="ARBA00022833"/>
    </source>
</evidence>
<comment type="catalytic activity">
    <reaction evidence="1">
        <text>S-ubiquitinyl-[E2 ubiquitin-conjugating enzyme]-L-cysteine + [acceptor protein]-L-lysine = [E2 ubiquitin-conjugating enzyme]-L-cysteine + N(6)-ubiquitinyl-[acceptor protein]-L-lysine.</text>
        <dbReference type="EC" id="2.3.2.27"/>
    </reaction>
</comment>
<accession>A0A7J7D243</accession>
<dbReference type="Proteomes" id="UP000593562">
    <property type="component" value="Unassembled WGS sequence"/>
</dbReference>
<dbReference type="GO" id="GO:0016567">
    <property type="term" value="P:protein ubiquitination"/>
    <property type="evidence" value="ECO:0007669"/>
    <property type="project" value="TreeGrafter"/>
</dbReference>
<evidence type="ECO:0000259" key="10">
    <source>
        <dbReference type="PROSITE" id="PS50089"/>
    </source>
</evidence>
<dbReference type="GO" id="GO:0008270">
    <property type="term" value="F:zinc ion binding"/>
    <property type="evidence" value="ECO:0007669"/>
    <property type="project" value="UniProtKB-KW"/>
</dbReference>
<evidence type="ECO:0000256" key="6">
    <source>
        <dbReference type="ARBA" id="ARBA00022786"/>
    </source>
</evidence>
<gene>
    <name evidence="11" type="ORF">HS088_TW11G00376</name>
</gene>
<comment type="caution">
    <text evidence="11">The sequence shown here is derived from an EMBL/GenBank/DDBJ whole genome shotgun (WGS) entry which is preliminary data.</text>
</comment>
<evidence type="ECO:0000256" key="1">
    <source>
        <dbReference type="ARBA" id="ARBA00000900"/>
    </source>
</evidence>
<keyword evidence="7" id="KW-0862">Zinc</keyword>
<protein>
    <recommendedName>
        <fullName evidence="2">RING-type E3 ubiquitin transferase</fullName>
        <ecNumber evidence="2">2.3.2.27</ecNumber>
    </recommendedName>
</protein>
<dbReference type="Gene3D" id="3.30.40.10">
    <property type="entry name" value="Zinc/RING finger domain, C3HC4 (zinc finger)"/>
    <property type="match status" value="1"/>
</dbReference>
<evidence type="ECO:0000313" key="11">
    <source>
        <dbReference type="EMBL" id="KAF5740309.1"/>
    </source>
</evidence>
<organism evidence="11 12">
    <name type="scientific">Tripterygium wilfordii</name>
    <name type="common">Thunder God vine</name>
    <dbReference type="NCBI Taxonomy" id="458696"/>
    <lineage>
        <taxon>Eukaryota</taxon>
        <taxon>Viridiplantae</taxon>
        <taxon>Streptophyta</taxon>
        <taxon>Embryophyta</taxon>
        <taxon>Tracheophyta</taxon>
        <taxon>Spermatophyta</taxon>
        <taxon>Magnoliopsida</taxon>
        <taxon>eudicotyledons</taxon>
        <taxon>Gunneridae</taxon>
        <taxon>Pentapetalae</taxon>
        <taxon>rosids</taxon>
        <taxon>fabids</taxon>
        <taxon>Celastrales</taxon>
        <taxon>Celastraceae</taxon>
        <taxon>Tripterygium</taxon>
    </lineage>
</organism>
<evidence type="ECO:0000256" key="5">
    <source>
        <dbReference type="ARBA" id="ARBA00022771"/>
    </source>
</evidence>
<dbReference type="GO" id="GO:0005737">
    <property type="term" value="C:cytoplasm"/>
    <property type="evidence" value="ECO:0007669"/>
    <property type="project" value="TreeGrafter"/>
</dbReference>
<keyword evidence="12" id="KW-1185">Reference proteome</keyword>
<dbReference type="Pfam" id="PF13639">
    <property type="entry name" value="zf-RING_2"/>
    <property type="match status" value="1"/>
</dbReference>
<evidence type="ECO:0000256" key="9">
    <source>
        <dbReference type="SAM" id="MobiDB-lite"/>
    </source>
</evidence>
<feature type="region of interest" description="Disordered" evidence="9">
    <location>
        <begin position="311"/>
        <end position="336"/>
    </location>
</feature>
<dbReference type="PANTHER" id="PTHR15710">
    <property type="entry name" value="E3 UBIQUITIN-PROTEIN LIGASE PRAJA"/>
    <property type="match status" value="1"/>
</dbReference>
<dbReference type="PANTHER" id="PTHR15710:SF18">
    <property type="entry name" value="RING-TYPE E3 UBIQUITIN TRANSFERASE"/>
    <property type="match status" value="1"/>
</dbReference>
<dbReference type="InterPro" id="IPR001841">
    <property type="entry name" value="Znf_RING"/>
</dbReference>
<dbReference type="AlphaFoldDB" id="A0A7J7D243"/>
<dbReference type="SUPFAM" id="SSF57850">
    <property type="entry name" value="RING/U-box"/>
    <property type="match status" value="1"/>
</dbReference>
<feature type="region of interest" description="Disordered" evidence="9">
    <location>
        <begin position="150"/>
        <end position="175"/>
    </location>
</feature>
<dbReference type="GO" id="GO:0061630">
    <property type="term" value="F:ubiquitin protein ligase activity"/>
    <property type="evidence" value="ECO:0007669"/>
    <property type="project" value="UniProtKB-EC"/>
</dbReference>